<evidence type="ECO:0000313" key="2">
    <source>
        <dbReference type="Proteomes" id="UP000499080"/>
    </source>
</evidence>
<dbReference type="EMBL" id="BGPR01027862">
    <property type="protein sequence ID" value="GBN98689.1"/>
    <property type="molecule type" value="Genomic_DNA"/>
</dbReference>
<dbReference type="AlphaFoldDB" id="A0A4Y2TH10"/>
<dbReference type="Proteomes" id="UP000499080">
    <property type="component" value="Unassembled WGS sequence"/>
</dbReference>
<name>A0A4Y2TH10_ARAVE</name>
<organism evidence="1 2">
    <name type="scientific">Araneus ventricosus</name>
    <name type="common">Orbweaver spider</name>
    <name type="synonym">Epeira ventricosa</name>
    <dbReference type="NCBI Taxonomy" id="182803"/>
    <lineage>
        <taxon>Eukaryota</taxon>
        <taxon>Metazoa</taxon>
        <taxon>Ecdysozoa</taxon>
        <taxon>Arthropoda</taxon>
        <taxon>Chelicerata</taxon>
        <taxon>Arachnida</taxon>
        <taxon>Araneae</taxon>
        <taxon>Araneomorphae</taxon>
        <taxon>Entelegynae</taxon>
        <taxon>Araneoidea</taxon>
        <taxon>Araneidae</taxon>
        <taxon>Araneus</taxon>
    </lineage>
</organism>
<protein>
    <submittedName>
        <fullName evidence="1">Uncharacterized protein</fullName>
    </submittedName>
</protein>
<sequence length="109" mass="12520">MSILNKCLSSNALKQGLQLKVLTSTPSCSYYSRKDLDKFGTPPPSFRELMKELPLYASNAVQDSEKEACDLEIHNFQNDNFCGIVEESVDLWWRISQNILYFPGWHLLC</sequence>
<reference evidence="1 2" key="1">
    <citation type="journal article" date="2019" name="Sci. Rep.">
        <title>Orb-weaving spider Araneus ventricosus genome elucidates the spidroin gene catalogue.</title>
        <authorList>
            <person name="Kono N."/>
            <person name="Nakamura H."/>
            <person name="Ohtoshi R."/>
            <person name="Moran D.A.P."/>
            <person name="Shinohara A."/>
            <person name="Yoshida Y."/>
            <person name="Fujiwara M."/>
            <person name="Mori M."/>
            <person name="Tomita M."/>
            <person name="Arakawa K."/>
        </authorList>
    </citation>
    <scope>NUCLEOTIDE SEQUENCE [LARGE SCALE GENOMIC DNA]</scope>
</reference>
<keyword evidence="2" id="KW-1185">Reference proteome</keyword>
<comment type="caution">
    <text evidence="1">The sequence shown here is derived from an EMBL/GenBank/DDBJ whole genome shotgun (WGS) entry which is preliminary data.</text>
</comment>
<proteinExistence type="predicted"/>
<evidence type="ECO:0000313" key="1">
    <source>
        <dbReference type="EMBL" id="GBN98689.1"/>
    </source>
</evidence>
<gene>
    <name evidence="1" type="ORF">AVEN_274899_1</name>
</gene>
<accession>A0A4Y2TH10</accession>